<keyword evidence="7 13" id="KW-0521">NADP</keyword>
<dbReference type="EMBL" id="LN879502">
    <property type="protein sequence ID" value="CUI16535.1"/>
    <property type="molecule type" value="Genomic_DNA"/>
</dbReference>
<feature type="active site" description="Proton acceptor" evidence="12">
    <location>
        <position position="158"/>
    </location>
</feature>
<keyword evidence="8 14" id="KW-0560">Oxidoreductase</keyword>
<feature type="binding site" evidence="13">
    <location>
        <position position="191"/>
    </location>
    <ligand>
        <name>NADP(+)</name>
        <dbReference type="ChEBI" id="CHEBI:58349"/>
    </ligand>
</feature>
<feature type="domain" description="Ketoreductase" evidence="15">
    <location>
        <begin position="8"/>
        <end position="194"/>
    </location>
</feature>
<dbReference type="GO" id="GO:0004316">
    <property type="term" value="F:3-oxoacyl-[acyl-carrier-protein] reductase (NADPH) activity"/>
    <property type="evidence" value="ECO:0007669"/>
    <property type="project" value="UniProtKB-UniRule"/>
</dbReference>
<dbReference type="InterPro" id="IPR036291">
    <property type="entry name" value="NAD(P)-bd_dom_sf"/>
</dbReference>
<keyword evidence="5 14" id="KW-0444">Lipid biosynthesis</keyword>
<evidence type="ECO:0000256" key="2">
    <source>
        <dbReference type="ARBA" id="ARBA00005194"/>
    </source>
</evidence>
<dbReference type="Proteomes" id="UP000069902">
    <property type="component" value="Chromosome cPNK"/>
</dbReference>
<evidence type="ECO:0000259" key="15">
    <source>
        <dbReference type="SMART" id="SM00822"/>
    </source>
</evidence>
<feature type="binding site" evidence="13">
    <location>
        <position position="93"/>
    </location>
    <ligand>
        <name>NADP(+)</name>
        <dbReference type="ChEBI" id="CHEBI:58349"/>
    </ligand>
</feature>
<protein>
    <recommendedName>
        <fullName evidence="14">3-oxoacyl-[acyl-carrier-protein] reductase</fullName>
        <ecNumber evidence="14">1.1.1.100</ecNumber>
    </recommendedName>
</protein>
<dbReference type="PRINTS" id="PR00080">
    <property type="entry name" value="SDRFAMILY"/>
</dbReference>
<evidence type="ECO:0000256" key="7">
    <source>
        <dbReference type="ARBA" id="ARBA00022857"/>
    </source>
</evidence>
<reference evidence="17" key="1">
    <citation type="submission" date="2015-09" db="EMBL/GenBank/DDBJ databases">
        <authorList>
            <person name="Bertelli C."/>
        </authorList>
    </citation>
    <scope>NUCLEOTIDE SEQUENCE [LARGE SCALE GENOMIC DNA]</scope>
    <source>
        <strain evidence="17">KNic</strain>
    </source>
</reference>
<dbReference type="InParanoid" id="A0A0U5JBN5"/>
<keyword evidence="10 14" id="KW-0275">Fatty acid biosynthesis</keyword>
<dbReference type="RefSeq" id="WP_059060559.1">
    <property type="nucleotide sequence ID" value="NZ_LN879502.1"/>
</dbReference>
<dbReference type="PANTHER" id="PTHR42879:SF2">
    <property type="entry name" value="3-OXOACYL-[ACYL-CARRIER-PROTEIN] REDUCTASE FABG"/>
    <property type="match status" value="1"/>
</dbReference>
<proteinExistence type="inferred from homology"/>
<dbReference type="NCBIfam" id="NF004197">
    <property type="entry name" value="PRK05653.1-1"/>
    <property type="match status" value="1"/>
</dbReference>
<dbReference type="Gene3D" id="3.40.50.720">
    <property type="entry name" value="NAD(P)-binding Rossmann-like Domain"/>
    <property type="match status" value="1"/>
</dbReference>
<name>A0A0U5JBN5_9BACT</name>
<feature type="binding site" evidence="13">
    <location>
        <begin position="158"/>
        <end position="162"/>
    </location>
    <ligand>
        <name>NADP(+)</name>
        <dbReference type="ChEBI" id="CHEBI:58349"/>
    </ligand>
</feature>
<comment type="similarity">
    <text evidence="3 14">Belongs to the short-chain dehydrogenases/reductases (SDR) family.</text>
</comment>
<evidence type="ECO:0000256" key="13">
    <source>
        <dbReference type="PIRSR" id="PIRSR611284-2"/>
    </source>
</evidence>
<evidence type="ECO:0000256" key="1">
    <source>
        <dbReference type="ARBA" id="ARBA00002607"/>
    </source>
</evidence>
<evidence type="ECO:0000256" key="10">
    <source>
        <dbReference type="ARBA" id="ARBA00023160"/>
    </source>
</evidence>
<dbReference type="EC" id="1.1.1.100" evidence="14"/>
<gene>
    <name evidence="16" type="primary">fabg1</name>
    <name evidence="16" type="ORF">PNK_0910</name>
</gene>
<dbReference type="PATRIC" id="fig|389348.3.peg.998"/>
<evidence type="ECO:0000256" key="4">
    <source>
        <dbReference type="ARBA" id="ARBA00011881"/>
    </source>
</evidence>
<evidence type="ECO:0000256" key="14">
    <source>
        <dbReference type="RuleBase" id="RU366074"/>
    </source>
</evidence>
<dbReference type="KEGG" id="pnl:PNK_0910"/>
<dbReference type="UniPathway" id="UPA00094"/>
<dbReference type="InterPro" id="IPR057326">
    <property type="entry name" value="KR_dom"/>
</dbReference>
<dbReference type="Pfam" id="PF13561">
    <property type="entry name" value="adh_short_C2"/>
    <property type="match status" value="1"/>
</dbReference>
<organism evidence="16 17">
    <name type="scientific">Candidatus Protochlamydia naegleriophila</name>
    <dbReference type="NCBI Taxonomy" id="389348"/>
    <lineage>
        <taxon>Bacteria</taxon>
        <taxon>Pseudomonadati</taxon>
        <taxon>Chlamydiota</taxon>
        <taxon>Chlamydiia</taxon>
        <taxon>Parachlamydiales</taxon>
        <taxon>Parachlamydiaceae</taxon>
        <taxon>Candidatus Protochlamydia</taxon>
    </lineage>
</organism>
<dbReference type="NCBIfam" id="TIGR01830">
    <property type="entry name" value="3oxo_ACP_reduc"/>
    <property type="match status" value="1"/>
</dbReference>
<keyword evidence="9 14" id="KW-0443">Lipid metabolism</keyword>
<dbReference type="GO" id="GO:0051287">
    <property type="term" value="F:NAD binding"/>
    <property type="evidence" value="ECO:0007669"/>
    <property type="project" value="UniProtKB-UniRule"/>
</dbReference>
<dbReference type="FunFam" id="3.40.50.720:FF:000115">
    <property type="entry name" value="3-oxoacyl-[acyl-carrier-protein] reductase FabG"/>
    <property type="match status" value="1"/>
</dbReference>
<comment type="function">
    <text evidence="1 14">Catalyzes the NADPH-dependent reduction of beta-ketoacyl-ACP substrates to beta-hydroxyacyl-ACP products, the first reductive step in the elongation cycle of fatty acid biosynthesis.</text>
</comment>
<evidence type="ECO:0000256" key="6">
    <source>
        <dbReference type="ARBA" id="ARBA00022832"/>
    </source>
</evidence>
<comment type="pathway">
    <text evidence="2 14">Lipid metabolism; fatty acid biosynthesis.</text>
</comment>
<dbReference type="GO" id="GO:0006633">
    <property type="term" value="P:fatty acid biosynthetic process"/>
    <property type="evidence" value="ECO:0007669"/>
    <property type="project" value="UniProtKB-UniPathway"/>
</dbReference>
<dbReference type="PROSITE" id="PS00061">
    <property type="entry name" value="ADH_SHORT"/>
    <property type="match status" value="1"/>
</dbReference>
<evidence type="ECO:0000256" key="8">
    <source>
        <dbReference type="ARBA" id="ARBA00023002"/>
    </source>
</evidence>
<dbReference type="NCBIfam" id="NF005559">
    <property type="entry name" value="PRK07231.1"/>
    <property type="match status" value="1"/>
</dbReference>
<evidence type="ECO:0000313" key="16">
    <source>
        <dbReference type="EMBL" id="CUI16535.1"/>
    </source>
</evidence>
<dbReference type="STRING" id="389348.PNK_0910"/>
<dbReference type="InterPro" id="IPR011284">
    <property type="entry name" value="3oxo_ACP_reduc"/>
</dbReference>
<dbReference type="NCBIfam" id="NF009466">
    <property type="entry name" value="PRK12826.1-2"/>
    <property type="match status" value="1"/>
</dbReference>
<dbReference type="PANTHER" id="PTHR42879">
    <property type="entry name" value="3-OXOACYL-(ACYL-CARRIER-PROTEIN) REDUCTASE"/>
    <property type="match status" value="1"/>
</dbReference>
<evidence type="ECO:0000256" key="11">
    <source>
        <dbReference type="ARBA" id="ARBA00048508"/>
    </source>
</evidence>
<dbReference type="FunCoup" id="A0A0U5JBN5">
    <property type="interactions" value="436"/>
</dbReference>
<evidence type="ECO:0000256" key="9">
    <source>
        <dbReference type="ARBA" id="ARBA00023098"/>
    </source>
</evidence>
<evidence type="ECO:0000256" key="5">
    <source>
        <dbReference type="ARBA" id="ARBA00022516"/>
    </source>
</evidence>
<dbReference type="InterPro" id="IPR002347">
    <property type="entry name" value="SDR_fam"/>
</dbReference>
<dbReference type="AlphaFoldDB" id="A0A0U5JBN5"/>
<comment type="catalytic activity">
    <reaction evidence="11 14">
        <text>a (3R)-hydroxyacyl-[ACP] + NADP(+) = a 3-oxoacyl-[ACP] + NADPH + H(+)</text>
        <dbReference type="Rhea" id="RHEA:17397"/>
        <dbReference type="Rhea" id="RHEA-COMP:9916"/>
        <dbReference type="Rhea" id="RHEA-COMP:9945"/>
        <dbReference type="ChEBI" id="CHEBI:15378"/>
        <dbReference type="ChEBI" id="CHEBI:57783"/>
        <dbReference type="ChEBI" id="CHEBI:58349"/>
        <dbReference type="ChEBI" id="CHEBI:78776"/>
        <dbReference type="ChEBI" id="CHEBI:78827"/>
        <dbReference type="EC" id="1.1.1.100"/>
    </reaction>
</comment>
<feature type="binding site" evidence="13">
    <location>
        <position position="39"/>
    </location>
    <ligand>
        <name>NADP(+)</name>
        <dbReference type="ChEBI" id="CHEBI:58349"/>
    </ligand>
</feature>
<dbReference type="CDD" id="cd05333">
    <property type="entry name" value="BKR_SDR_c"/>
    <property type="match status" value="1"/>
</dbReference>
<dbReference type="SMART" id="SM00822">
    <property type="entry name" value="PKS_KR"/>
    <property type="match status" value="1"/>
</dbReference>
<keyword evidence="17" id="KW-1185">Reference proteome</keyword>
<sequence length="250" mass="26425">MKQLLKDQVAIITGGNAGIGKAIALKFAEEGAKVVIFGTNAEAGASAVAEIRSQTQTSDVHFAVVDVSQTGAVDEAMKKVVEQFGQIDILVNNAGITADQLLMKMSEQDWDRVLDINLKSCYNTCRAVVRGMMKAKKGRVINISSVVGLTGNAGQVNYAASKAGMIGFTKALAKELASRGILVNCIAPGFIRTKMTDLLSDAQKEAILKDIPLGHMGEVADIANMAWFLASPLSSYITGQVLTVDGGMVM</sequence>
<evidence type="ECO:0000256" key="3">
    <source>
        <dbReference type="ARBA" id="ARBA00006484"/>
    </source>
</evidence>
<keyword evidence="6 14" id="KW-0276">Fatty acid metabolism</keyword>
<comment type="subunit">
    <text evidence="4 14">Homotetramer.</text>
</comment>
<dbReference type="InterPro" id="IPR020904">
    <property type="entry name" value="Sc_DH/Rdtase_CS"/>
</dbReference>
<dbReference type="SUPFAM" id="SSF51735">
    <property type="entry name" value="NAD(P)-binding Rossmann-fold domains"/>
    <property type="match status" value="1"/>
</dbReference>
<evidence type="ECO:0000256" key="12">
    <source>
        <dbReference type="PIRSR" id="PIRSR611284-1"/>
    </source>
</evidence>
<accession>A0A0U5JBN5</accession>
<dbReference type="InterPro" id="IPR050259">
    <property type="entry name" value="SDR"/>
</dbReference>
<dbReference type="PRINTS" id="PR00081">
    <property type="entry name" value="GDHRDH"/>
</dbReference>
<evidence type="ECO:0000313" key="17">
    <source>
        <dbReference type="Proteomes" id="UP000069902"/>
    </source>
</evidence>